<dbReference type="Gene3D" id="3.10.490.10">
    <property type="entry name" value="Gamma-glutamyl cyclotransferase-like"/>
    <property type="match status" value="1"/>
</dbReference>
<dbReference type="RefSeq" id="WP_087487570.1">
    <property type="nucleotide sequence ID" value="NZ_CP015579.1"/>
</dbReference>
<sequence length="119" mass="13469">MTDPQYSERLFSYGTLQLTEVQQANFGRLPEGKSDAMTGWRKDMVEITDPQVLAESGERFHPIVRKSENDSDQVSGMVFTVSAEELLNADAYEVDDYHRIQVRLMSGETAWVYVAKTSA</sequence>
<dbReference type="InterPro" id="IPR036568">
    <property type="entry name" value="GGCT-like_sf"/>
</dbReference>
<dbReference type="OrthoDB" id="9798388at2"/>
<gene>
    <name evidence="2" type="ORF">A7K98_04860</name>
    <name evidence="3" type="ORF">A7K99_04860</name>
</gene>
<dbReference type="KEGG" id="tci:A7K98_04860"/>
<dbReference type="InterPro" id="IPR009288">
    <property type="entry name" value="AIG2-like_dom"/>
</dbReference>
<feature type="domain" description="Gamma-glutamylcyclotransferase AIG2-like" evidence="1">
    <location>
        <begin position="10"/>
        <end position="116"/>
    </location>
</feature>
<dbReference type="EMBL" id="CP015579">
    <property type="protein sequence ID" value="ARU93184.1"/>
    <property type="molecule type" value="Genomic_DNA"/>
</dbReference>
<evidence type="ECO:0000313" key="4">
    <source>
        <dbReference type="Proteomes" id="UP000195729"/>
    </source>
</evidence>
<evidence type="ECO:0000313" key="3">
    <source>
        <dbReference type="EMBL" id="ARU97223.1"/>
    </source>
</evidence>
<organism evidence="2 5">
    <name type="scientific">Tatumella citrea</name>
    <name type="common">Pantoea citrea</name>
    <dbReference type="NCBI Taxonomy" id="53336"/>
    <lineage>
        <taxon>Bacteria</taxon>
        <taxon>Pseudomonadati</taxon>
        <taxon>Pseudomonadota</taxon>
        <taxon>Gammaproteobacteria</taxon>
        <taxon>Enterobacterales</taxon>
        <taxon>Erwiniaceae</taxon>
        <taxon>Tatumella</taxon>
    </lineage>
</organism>
<proteinExistence type="predicted"/>
<name>A0A1Y0L569_TATCI</name>
<dbReference type="Proteomes" id="UP000195729">
    <property type="component" value="Chromosome"/>
</dbReference>
<keyword evidence="4" id="KW-1185">Reference proteome</keyword>
<accession>A0A1Y0L569</accession>
<evidence type="ECO:0000259" key="1">
    <source>
        <dbReference type="Pfam" id="PF06094"/>
    </source>
</evidence>
<protein>
    <submittedName>
        <fullName evidence="2">UDP-N-acetylmuramate--alanine ligase</fullName>
    </submittedName>
</protein>
<dbReference type="AlphaFoldDB" id="A0A1Y0L569"/>
<dbReference type="GO" id="GO:0016874">
    <property type="term" value="F:ligase activity"/>
    <property type="evidence" value="ECO:0007669"/>
    <property type="project" value="UniProtKB-KW"/>
</dbReference>
<dbReference type="Pfam" id="PF06094">
    <property type="entry name" value="GGACT"/>
    <property type="match status" value="1"/>
</dbReference>
<dbReference type="InterPro" id="IPR013024">
    <property type="entry name" value="GGCT-like"/>
</dbReference>
<evidence type="ECO:0000313" key="5">
    <source>
        <dbReference type="Proteomes" id="UP000195814"/>
    </source>
</evidence>
<evidence type="ECO:0000313" key="2">
    <source>
        <dbReference type="EMBL" id="ARU93184.1"/>
    </source>
</evidence>
<dbReference type="SUPFAM" id="SSF110857">
    <property type="entry name" value="Gamma-glutamyl cyclotransferase-like"/>
    <property type="match status" value="1"/>
</dbReference>
<keyword evidence="2" id="KW-0436">Ligase</keyword>
<reference evidence="4 5" key="1">
    <citation type="submission" date="2016-05" db="EMBL/GenBank/DDBJ databases">
        <title>Complete genome sequence of two 2,5-diketo-D-glunonic acid producing strain Tatumella citrea.</title>
        <authorList>
            <person name="Duan C."/>
            <person name="Yang J."/>
            <person name="Yang S."/>
        </authorList>
    </citation>
    <scope>NUCLEOTIDE SEQUENCE [LARGE SCALE GENOMIC DNA]</scope>
    <source>
        <strain evidence="3 4">ATCC 39140</strain>
        <strain evidence="2 5">DSM 13699</strain>
    </source>
</reference>
<dbReference type="EMBL" id="CP015581">
    <property type="protein sequence ID" value="ARU97223.1"/>
    <property type="molecule type" value="Genomic_DNA"/>
</dbReference>
<dbReference type="CDD" id="cd06661">
    <property type="entry name" value="GGCT_like"/>
    <property type="match status" value="1"/>
</dbReference>
<dbReference type="Proteomes" id="UP000195814">
    <property type="component" value="Chromosome"/>
</dbReference>